<keyword evidence="10" id="KW-1185">Reference proteome</keyword>
<reference evidence="10" key="1">
    <citation type="journal article" date="2019" name="Int. J. Syst. Evol. Microbiol.">
        <title>The Global Catalogue of Microorganisms (GCM) 10K type strain sequencing project: providing services to taxonomists for standard genome sequencing and annotation.</title>
        <authorList>
            <consortium name="The Broad Institute Genomics Platform"/>
            <consortium name="The Broad Institute Genome Sequencing Center for Infectious Disease"/>
            <person name="Wu L."/>
            <person name="Ma J."/>
        </authorList>
    </citation>
    <scope>NUCLEOTIDE SEQUENCE [LARGE SCALE GENOMIC DNA]</scope>
    <source>
        <strain evidence="10">JCM 18123</strain>
    </source>
</reference>
<keyword evidence="3" id="KW-1003">Cell membrane</keyword>
<comment type="caution">
    <text evidence="9">The sequence shown here is derived from an EMBL/GenBank/DDBJ whole genome shotgun (WGS) entry which is preliminary data.</text>
</comment>
<evidence type="ECO:0000256" key="6">
    <source>
        <dbReference type="ARBA" id="ARBA00023136"/>
    </source>
</evidence>
<dbReference type="PANTHER" id="PTHR33406">
    <property type="entry name" value="MEMBRANE PROTEIN MJ1562-RELATED"/>
    <property type="match status" value="1"/>
</dbReference>
<evidence type="ECO:0000256" key="1">
    <source>
        <dbReference type="ARBA" id="ARBA00004651"/>
    </source>
</evidence>
<evidence type="ECO:0000256" key="2">
    <source>
        <dbReference type="ARBA" id="ARBA00010157"/>
    </source>
</evidence>
<sequence>MPPQLNDVEGTAIIAVVPETGPSAYATEDLLHEVRGMSDDIDEEVGAWIAVAGATATAIDVSESLADSLPVFVTVVVGLALILMAVVFRSIVVPLKAALGFVLSAGAALGLTVAVSSGVTAPGCWPSSPAPTLPAFMPTLLVGILSGLAMDYEVFLVSRMRQDYVHHGDAQGAVATGFCQGARVVTAAAIMVIVLASFVGDNAMVKPIAFVLTAGFSSMPSWSA</sequence>
<feature type="transmembrane region" description="Helical" evidence="7">
    <location>
        <begin position="135"/>
        <end position="157"/>
    </location>
</feature>
<name>A0ABP9GHW7_9ACTN</name>
<keyword evidence="5 7" id="KW-1133">Transmembrane helix</keyword>
<dbReference type="PANTHER" id="PTHR33406:SF11">
    <property type="entry name" value="MEMBRANE PROTEIN SCO6666-RELATED"/>
    <property type="match status" value="1"/>
</dbReference>
<evidence type="ECO:0000259" key="8">
    <source>
        <dbReference type="Pfam" id="PF03176"/>
    </source>
</evidence>
<keyword evidence="6 7" id="KW-0472">Membrane</keyword>
<dbReference type="RefSeq" id="WP_345556873.1">
    <property type="nucleotide sequence ID" value="NZ_BAABIK010000014.1"/>
</dbReference>
<gene>
    <name evidence="9" type="ORF">GCM10023224_27330</name>
</gene>
<evidence type="ECO:0000256" key="3">
    <source>
        <dbReference type="ARBA" id="ARBA00022475"/>
    </source>
</evidence>
<dbReference type="InterPro" id="IPR050545">
    <property type="entry name" value="Mycobact_MmpL"/>
</dbReference>
<organism evidence="9 10">
    <name type="scientific">Streptomonospora halophila</name>
    <dbReference type="NCBI Taxonomy" id="427369"/>
    <lineage>
        <taxon>Bacteria</taxon>
        <taxon>Bacillati</taxon>
        <taxon>Actinomycetota</taxon>
        <taxon>Actinomycetes</taxon>
        <taxon>Streptosporangiales</taxon>
        <taxon>Nocardiopsidaceae</taxon>
        <taxon>Streptomonospora</taxon>
    </lineage>
</organism>
<keyword evidence="4 7" id="KW-0812">Transmembrane</keyword>
<protein>
    <recommendedName>
        <fullName evidence="8">Membrane transport protein MMPL domain-containing protein</fullName>
    </recommendedName>
</protein>
<proteinExistence type="inferred from homology"/>
<dbReference type="InterPro" id="IPR004869">
    <property type="entry name" value="MMPL_dom"/>
</dbReference>
<accession>A0ABP9GHW7</accession>
<evidence type="ECO:0000256" key="7">
    <source>
        <dbReference type="SAM" id="Phobius"/>
    </source>
</evidence>
<evidence type="ECO:0000256" key="4">
    <source>
        <dbReference type="ARBA" id="ARBA00022692"/>
    </source>
</evidence>
<feature type="transmembrane region" description="Helical" evidence="7">
    <location>
        <begin position="95"/>
        <end position="115"/>
    </location>
</feature>
<evidence type="ECO:0000313" key="10">
    <source>
        <dbReference type="Proteomes" id="UP001499993"/>
    </source>
</evidence>
<dbReference type="Pfam" id="PF03176">
    <property type="entry name" value="MMPL"/>
    <property type="match status" value="1"/>
</dbReference>
<comment type="subcellular location">
    <subcellularLocation>
        <location evidence="1">Cell membrane</location>
        <topology evidence="1">Multi-pass membrane protein</topology>
    </subcellularLocation>
</comment>
<dbReference type="EMBL" id="BAABIK010000014">
    <property type="protein sequence ID" value="GAA4943220.1"/>
    <property type="molecule type" value="Genomic_DNA"/>
</dbReference>
<feature type="domain" description="Membrane transport protein MMPL" evidence="8">
    <location>
        <begin position="10"/>
        <end position="194"/>
    </location>
</feature>
<evidence type="ECO:0000313" key="9">
    <source>
        <dbReference type="EMBL" id="GAA4943220.1"/>
    </source>
</evidence>
<evidence type="ECO:0000256" key="5">
    <source>
        <dbReference type="ARBA" id="ARBA00022989"/>
    </source>
</evidence>
<dbReference type="Gene3D" id="1.20.1640.10">
    <property type="entry name" value="Multidrug efflux transporter AcrB transmembrane domain"/>
    <property type="match status" value="1"/>
</dbReference>
<dbReference type="SUPFAM" id="SSF82866">
    <property type="entry name" value="Multidrug efflux transporter AcrB transmembrane domain"/>
    <property type="match status" value="1"/>
</dbReference>
<dbReference type="Proteomes" id="UP001499993">
    <property type="component" value="Unassembled WGS sequence"/>
</dbReference>
<comment type="similarity">
    <text evidence="2">Belongs to the resistance-nodulation-cell division (RND) (TC 2.A.6) family. MmpL subfamily.</text>
</comment>
<feature type="transmembrane region" description="Helical" evidence="7">
    <location>
        <begin position="69"/>
        <end position="88"/>
    </location>
</feature>